<feature type="transmembrane region" description="Helical" evidence="8">
    <location>
        <begin position="7"/>
        <end position="24"/>
    </location>
</feature>
<organism evidence="9 10">
    <name type="scientific">Aliterella atlantica CENA595</name>
    <dbReference type="NCBI Taxonomy" id="1618023"/>
    <lineage>
        <taxon>Bacteria</taxon>
        <taxon>Bacillati</taxon>
        <taxon>Cyanobacteriota</taxon>
        <taxon>Cyanophyceae</taxon>
        <taxon>Chroococcidiopsidales</taxon>
        <taxon>Aliterellaceae</taxon>
        <taxon>Aliterella</taxon>
    </lineage>
</organism>
<dbReference type="PANTHER" id="PTHR33908">
    <property type="entry name" value="MANNOSYLTRANSFERASE YKCB-RELATED"/>
    <property type="match status" value="1"/>
</dbReference>
<evidence type="ECO:0000256" key="8">
    <source>
        <dbReference type="SAM" id="Phobius"/>
    </source>
</evidence>
<accession>A0A0D8ZTC4</accession>
<evidence type="ECO:0000313" key="10">
    <source>
        <dbReference type="Proteomes" id="UP000032452"/>
    </source>
</evidence>
<feature type="transmembrane region" description="Helical" evidence="8">
    <location>
        <begin position="106"/>
        <end position="128"/>
    </location>
</feature>
<keyword evidence="6 8" id="KW-1133">Transmembrane helix</keyword>
<dbReference type="STRING" id="1618023.UH38_11675"/>
<dbReference type="GO" id="GO:0016763">
    <property type="term" value="F:pentosyltransferase activity"/>
    <property type="evidence" value="ECO:0007669"/>
    <property type="project" value="TreeGrafter"/>
</dbReference>
<keyword evidence="2" id="KW-1003">Cell membrane</keyword>
<feature type="transmembrane region" description="Helical" evidence="8">
    <location>
        <begin position="137"/>
        <end position="155"/>
    </location>
</feature>
<feature type="transmembrane region" description="Helical" evidence="8">
    <location>
        <begin position="300"/>
        <end position="319"/>
    </location>
</feature>
<feature type="transmembrane region" description="Helical" evidence="8">
    <location>
        <begin position="371"/>
        <end position="392"/>
    </location>
</feature>
<feature type="transmembrane region" description="Helical" evidence="8">
    <location>
        <begin position="235"/>
        <end position="255"/>
    </location>
</feature>
<dbReference type="RefSeq" id="WP_045054815.1">
    <property type="nucleotide sequence ID" value="NZ_CAWMDP010000046.1"/>
</dbReference>
<keyword evidence="4" id="KW-0808">Transferase</keyword>
<proteinExistence type="predicted"/>
<name>A0A0D8ZTC4_9CYAN</name>
<feature type="transmembrane region" description="Helical" evidence="8">
    <location>
        <begin position="276"/>
        <end position="294"/>
    </location>
</feature>
<keyword evidence="7 8" id="KW-0472">Membrane</keyword>
<dbReference type="GO" id="GO:0010041">
    <property type="term" value="P:response to iron(III) ion"/>
    <property type="evidence" value="ECO:0007669"/>
    <property type="project" value="TreeGrafter"/>
</dbReference>
<dbReference type="GO" id="GO:0005886">
    <property type="term" value="C:plasma membrane"/>
    <property type="evidence" value="ECO:0007669"/>
    <property type="project" value="UniProtKB-SubCell"/>
</dbReference>
<keyword evidence="10" id="KW-1185">Reference proteome</keyword>
<protein>
    <submittedName>
        <fullName evidence="9">Membrane protein</fullName>
    </submittedName>
</protein>
<dbReference type="PANTHER" id="PTHR33908:SF3">
    <property type="entry name" value="UNDECAPRENYL PHOSPHATE-ALPHA-4-AMINO-4-DEOXY-L-ARABINOSE ARABINOSYL TRANSFERASE"/>
    <property type="match status" value="1"/>
</dbReference>
<evidence type="ECO:0000256" key="4">
    <source>
        <dbReference type="ARBA" id="ARBA00022679"/>
    </source>
</evidence>
<dbReference type="OrthoDB" id="416237at2"/>
<sequence>MVRRLHYLALAGAIALGAILRFWHLDSKFLWLDEVITAIFSLGRNYYDVPLDVVFPLERLEQIFSFQPASCSQIANNLASQSTHPPLFFCLMHSWFEWINPVAPNWVWTLRALSAVFGTIAIAAIYLLNTTAFSPTAGLMAAVMMAVSPFGVYLSQEARHYTLPVLAITLSLVGLLQIQRDLFVRRRSRLEIWVFWAIVNIIGLYIHYFFILALASEVVTLLALMYWYRHNLPRHSVLAFCLTMLAILVSFMPWLPTLVAHFTRPETSWIPTPHNVAPIYQIFASWLLMIVALPVENQPLAIAILFSLVMLLFGSWVMWRSYRGIKNLAQLPVVNLSVFTLASFTCIVLLEFLTIVYGLHKDITIVPRYNFVYYPSFIALFAAGLVNADIKFKQNNFFTISGNFYYLLFISSLLSCILVVFNFGFQKPYNPAQVATNIIQEPTIPLLVVVGYKDYQDVALGLSFALALDRVNFGRGEFAFFKRSPGYNLVWQKLAQLPSIEASKLNLWVVAPGLRRRDYPLNLQVGQIDCNIDLQQHFRLGVPYQLYRCRR</sequence>
<dbReference type="InterPro" id="IPR050297">
    <property type="entry name" value="LipidA_mod_glycosyltrf_83"/>
</dbReference>
<gene>
    <name evidence="9" type="ORF">UH38_11675</name>
</gene>
<reference evidence="9 10" key="1">
    <citation type="submission" date="2015-02" db="EMBL/GenBank/DDBJ databases">
        <title>Draft genome of a novel marine cyanobacterium (Chroococcales) isolated from South Atlantic Ocean.</title>
        <authorList>
            <person name="Rigonato J."/>
            <person name="Alvarenga D.O."/>
            <person name="Branco L.H."/>
            <person name="Varani A.M."/>
            <person name="Brandini F.P."/>
            <person name="Fiore M.F."/>
        </authorList>
    </citation>
    <scope>NUCLEOTIDE SEQUENCE [LARGE SCALE GENOMIC DNA]</scope>
    <source>
        <strain evidence="9 10">CENA595</strain>
    </source>
</reference>
<feature type="transmembrane region" description="Helical" evidence="8">
    <location>
        <begin position="331"/>
        <end position="359"/>
    </location>
</feature>
<keyword evidence="3" id="KW-0328">Glycosyltransferase</keyword>
<comment type="caution">
    <text evidence="9">The sequence shown here is derived from an EMBL/GenBank/DDBJ whole genome shotgun (WGS) entry which is preliminary data.</text>
</comment>
<evidence type="ECO:0000256" key="7">
    <source>
        <dbReference type="ARBA" id="ARBA00023136"/>
    </source>
</evidence>
<evidence type="ECO:0000256" key="2">
    <source>
        <dbReference type="ARBA" id="ARBA00022475"/>
    </source>
</evidence>
<evidence type="ECO:0000256" key="1">
    <source>
        <dbReference type="ARBA" id="ARBA00004651"/>
    </source>
</evidence>
<dbReference type="EMBL" id="JYON01000010">
    <property type="protein sequence ID" value="KJH71699.1"/>
    <property type="molecule type" value="Genomic_DNA"/>
</dbReference>
<feature type="transmembrane region" description="Helical" evidence="8">
    <location>
        <begin position="404"/>
        <end position="425"/>
    </location>
</feature>
<evidence type="ECO:0000313" key="9">
    <source>
        <dbReference type="EMBL" id="KJH71699.1"/>
    </source>
</evidence>
<dbReference type="PATRIC" id="fig|1618023.3.peg.4162"/>
<comment type="subcellular location">
    <subcellularLocation>
        <location evidence="1">Cell membrane</location>
        <topology evidence="1">Multi-pass membrane protein</topology>
    </subcellularLocation>
</comment>
<dbReference type="GO" id="GO:0009103">
    <property type="term" value="P:lipopolysaccharide biosynthetic process"/>
    <property type="evidence" value="ECO:0007669"/>
    <property type="project" value="UniProtKB-ARBA"/>
</dbReference>
<evidence type="ECO:0000256" key="5">
    <source>
        <dbReference type="ARBA" id="ARBA00022692"/>
    </source>
</evidence>
<dbReference type="Proteomes" id="UP000032452">
    <property type="component" value="Unassembled WGS sequence"/>
</dbReference>
<evidence type="ECO:0000256" key="6">
    <source>
        <dbReference type="ARBA" id="ARBA00022989"/>
    </source>
</evidence>
<feature type="transmembrane region" description="Helical" evidence="8">
    <location>
        <begin position="190"/>
        <end position="215"/>
    </location>
</feature>
<keyword evidence="5 8" id="KW-0812">Transmembrane</keyword>
<feature type="transmembrane region" description="Helical" evidence="8">
    <location>
        <begin position="161"/>
        <end position="178"/>
    </location>
</feature>
<dbReference type="AlphaFoldDB" id="A0A0D8ZTC4"/>
<evidence type="ECO:0000256" key="3">
    <source>
        <dbReference type="ARBA" id="ARBA00022676"/>
    </source>
</evidence>